<protein>
    <submittedName>
        <fullName evidence="1">Uncharacterized protein</fullName>
    </submittedName>
</protein>
<name>A0A9K3CSA8_9EUKA</name>
<reference evidence="1 2" key="1">
    <citation type="journal article" date="2018" name="PLoS ONE">
        <title>The draft genome of Kipferlia bialata reveals reductive genome evolution in fornicate parasites.</title>
        <authorList>
            <person name="Tanifuji G."/>
            <person name="Takabayashi S."/>
            <person name="Kume K."/>
            <person name="Takagi M."/>
            <person name="Nakayama T."/>
            <person name="Kamikawa R."/>
            <person name="Inagaki Y."/>
            <person name="Hashimoto T."/>
        </authorList>
    </citation>
    <scope>NUCLEOTIDE SEQUENCE [LARGE SCALE GENOMIC DNA]</scope>
    <source>
        <strain evidence="1">NY0173</strain>
    </source>
</reference>
<proteinExistence type="predicted"/>
<comment type="caution">
    <text evidence="1">The sequence shown here is derived from an EMBL/GenBank/DDBJ whole genome shotgun (WGS) entry which is preliminary data.</text>
</comment>
<sequence length="237" mass="26106">MSSPPDLLTDKLSPTCHSVSGMYPVALTQQTQSTVCPMYDNDVSCCSSTLYESMLSTYLPSMLLDMQQEISLMQAPSYISQRSDSIYRVGTDDYTTPANALNSVLESHTQLMGYQAVSCYDAVYEYVVGMFCSACDPYGEQYLWQESDTVTVQVRSDDDRERLTDQCTPFFKAVSAYLEDGVGFMQDIQCSLHSDCHSAEYVACPCAQAASDSSFASTAAQAYADTVMGYTLTELVE</sequence>
<gene>
    <name evidence="1" type="ORF">KIPB_003015</name>
</gene>
<feature type="non-terminal residue" evidence="1">
    <location>
        <position position="1"/>
    </location>
</feature>
<keyword evidence="2" id="KW-1185">Reference proteome</keyword>
<dbReference type="Proteomes" id="UP000265618">
    <property type="component" value="Unassembled WGS sequence"/>
</dbReference>
<dbReference type="AlphaFoldDB" id="A0A9K3CSA8"/>
<accession>A0A9K3CSA8</accession>
<dbReference type="EMBL" id="BDIP01000546">
    <property type="protein sequence ID" value="GIQ81962.1"/>
    <property type="molecule type" value="Genomic_DNA"/>
</dbReference>
<evidence type="ECO:0000313" key="1">
    <source>
        <dbReference type="EMBL" id="GIQ81962.1"/>
    </source>
</evidence>
<organism evidence="1 2">
    <name type="scientific">Kipferlia bialata</name>
    <dbReference type="NCBI Taxonomy" id="797122"/>
    <lineage>
        <taxon>Eukaryota</taxon>
        <taxon>Metamonada</taxon>
        <taxon>Carpediemonas-like organisms</taxon>
        <taxon>Kipferlia</taxon>
    </lineage>
</organism>
<evidence type="ECO:0000313" key="2">
    <source>
        <dbReference type="Proteomes" id="UP000265618"/>
    </source>
</evidence>